<evidence type="ECO:0000313" key="9">
    <source>
        <dbReference type="Proteomes" id="UP000529637"/>
    </source>
</evidence>
<evidence type="ECO:0000256" key="2">
    <source>
        <dbReference type="ARBA" id="ARBA00022617"/>
    </source>
</evidence>
<dbReference type="InterPro" id="IPR001128">
    <property type="entry name" value="Cyt_P450"/>
</dbReference>
<dbReference type="GO" id="GO:0020037">
    <property type="term" value="F:heme binding"/>
    <property type="evidence" value="ECO:0007669"/>
    <property type="project" value="InterPro"/>
</dbReference>
<dbReference type="AlphaFoldDB" id="A0A7Y6NQX8"/>
<name>A0A7Y6NQX8_9BURK</name>
<evidence type="ECO:0000256" key="1">
    <source>
        <dbReference type="ARBA" id="ARBA00010617"/>
    </source>
</evidence>
<dbReference type="GO" id="GO:0008395">
    <property type="term" value="F:steroid hydroxylase activity"/>
    <property type="evidence" value="ECO:0007669"/>
    <property type="project" value="TreeGrafter"/>
</dbReference>
<keyword evidence="6 7" id="KW-0503">Monooxygenase</keyword>
<sequence>MQDKNLDNAIASNKTYGDLDVQHAVFCRLREEDPVHWTEPDGFEPFWTVSKHADVMEIERQQDRFLNAPRSKLFSIDFQREILELMQGKTHLVRGLPQMDGLDHKAYRQLTQAWFQPKQVKQLEARIAALAKRTVDDLVEKGPELDFYADIAVWYPLRVIMLILGLPAADETRLLRITQAYFGGSDAEVQKGSDLIKATQDYIAYFDGVSEDRRRNPTDDVASVIANSQIDGRPIGHYEASSYYIALASAGHDTTSGTAAGGLLALMQNPEQWRKLKADPSLVPLAVDEMVRWVSPVKHFFRTATEDYVLRGKDIKAGEHLMMCYPSANRDEDVFGDPFAFRVDRNPNRHVGFGFGAHVCLGMFMAKLELQILFRELLSRVDSFELNGEPAWVETSFVGGLKRLPVRMHLEEAATAAA</sequence>
<evidence type="ECO:0000256" key="7">
    <source>
        <dbReference type="RuleBase" id="RU000461"/>
    </source>
</evidence>
<keyword evidence="5 7" id="KW-0408">Iron</keyword>
<dbReference type="InterPro" id="IPR002397">
    <property type="entry name" value="Cyt_P450_B"/>
</dbReference>
<dbReference type="GO" id="GO:0036199">
    <property type="term" value="F:cholest-4-en-3-one 26-monooxygenase activity"/>
    <property type="evidence" value="ECO:0007669"/>
    <property type="project" value="TreeGrafter"/>
</dbReference>
<keyword evidence="4 7" id="KW-0560">Oxidoreductase</keyword>
<dbReference type="GO" id="GO:0005506">
    <property type="term" value="F:iron ion binding"/>
    <property type="evidence" value="ECO:0007669"/>
    <property type="project" value="InterPro"/>
</dbReference>
<dbReference type="FunFam" id="1.10.630.10:FF:000018">
    <property type="entry name" value="Cytochrome P450 monooxygenase"/>
    <property type="match status" value="1"/>
</dbReference>
<comment type="similarity">
    <text evidence="1 7">Belongs to the cytochrome P450 family.</text>
</comment>
<dbReference type="InterPro" id="IPR036396">
    <property type="entry name" value="Cyt_P450_sf"/>
</dbReference>
<proteinExistence type="inferred from homology"/>
<dbReference type="Gene3D" id="1.10.630.10">
    <property type="entry name" value="Cytochrome P450"/>
    <property type="match status" value="1"/>
</dbReference>
<dbReference type="GO" id="GO:0006707">
    <property type="term" value="P:cholesterol catabolic process"/>
    <property type="evidence" value="ECO:0007669"/>
    <property type="project" value="TreeGrafter"/>
</dbReference>
<evidence type="ECO:0000256" key="3">
    <source>
        <dbReference type="ARBA" id="ARBA00022723"/>
    </source>
</evidence>
<dbReference type="CDD" id="cd11033">
    <property type="entry name" value="CYP142-like"/>
    <property type="match status" value="1"/>
</dbReference>
<comment type="caution">
    <text evidence="8">The sequence shown here is derived from an EMBL/GenBank/DDBJ whole genome shotgun (WGS) entry which is preliminary data.</text>
</comment>
<dbReference type="PANTHER" id="PTHR46696:SF4">
    <property type="entry name" value="BIOTIN BIOSYNTHESIS CYTOCHROME P450"/>
    <property type="match status" value="1"/>
</dbReference>
<organism evidence="8 9">
    <name type="scientific">Piscinibacter koreensis</name>
    <dbReference type="NCBI Taxonomy" id="2742824"/>
    <lineage>
        <taxon>Bacteria</taxon>
        <taxon>Pseudomonadati</taxon>
        <taxon>Pseudomonadota</taxon>
        <taxon>Betaproteobacteria</taxon>
        <taxon>Burkholderiales</taxon>
        <taxon>Sphaerotilaceae</taxon>
        <taxon>Piscinibacter</taxon>
    </lineage>
</organism>
<keyword evidence="3 7" id="KW-0479">Metal-binding</keyword>
<dbReference type="EMBL" id="JABWMJ010000009">
    <property type="protein sequence ID" value="NUZ07705.1"/>
    <property type="molecule type" value="Genomic_DNA"/>
</dbReference>
<dbReference type="InterPro" id="IPR017972">
    <property type="entry name" value="Cyt_P450_CS"/>
</dbReference>
<dbReference type="Proteomes" id="UP000529637">
    <property type="component" value="Unassembled WGS sequence"/>
</dbReference>
<evidence type="ECO:0000256" key="6">
    <source>
        <dbReference type="ARBA" id="ARBA00023033"/>
    </source>
</evidence>
<dbReference type="PRINTS" id="PR00385">
    <property type="entry name" value="P450"/>
</dbReference>
<gene>
    <name evidence="8" type="ORF">HQN59_18230</name>
</gene>
<accession>A0A7Y6NQX8</accession>
<keyword evidence="2 7" id="KW-0349">Heme</keyword>
<dbReference type="PANTHER" id="PTHR46696">
    <property type="entry name" value="P450, PUTATIVE (EUROFUNG)-RELATED"/>
    <property type="match status" value="1"/>
</dbReference>
<protein>
    <submittedName>
        <fullName evidence="8">Cytochrome P450</fullName>
    </submittedName>
</protein>
<dbReference type="Pfam" id="PF00067">
    <property type="entry name" value="p450"/>
    <property type="match status" value="1"/>
</dbReference>
<evidence type="ECO:0000313" key="8">
    <source>
        <dbReference type="EMBL" id="NUZ07705.1"/>
    </source>
</evidence>
<dbReference type="PROSITE" id="PS00086">
    <property type="entry name" value="CYTOCHROME_P450"/>
    <property type="match status" value="1"/>
</dbReference>
<dbReference type="RefSeq" id="WP_176070556.1">
    <property type="nucleotide sequence ID" value="NZ_JABWMJ010000009.1"/>
</dbReference>
<evidence type="ECO:0000256" key="5">
    <source>
        <dbReference type="ARBA" id="ARBA00023004"/>
    </source>
</evidence>
<reference evidence="8 9" key="1">
    <citation type="submission" date="2020-06" db="EMBL/GenBank/DDBJ databases">
        <title>Schlegella sp. ID0723 isolated from air conditioner.</title>
        <authorList>
            <person name="Kim D.Y."/>
            <person name="Kim D.-U."/>
        </authorList>
    </citation>
    <scope>NUCLEOTIDE SEQUENCE [LARGE SCALE GENOMIC DNA]</scope>
    <source>
        <strain evidence="8 9">ID0723</strain>
    </source>
</reference>
<keyword evidence="9" id="KW-1185">Reference proteome</keyword>
<evidence type="ECO:0000256" key="4">
    <source>
        <dbReference type="ARBA" id="ARBA00023002"/>
    </source>
</evidence>
<dbReference type="PRINTS" id="PR00359">
    <property type="entry name" value="BP450"/>
</dbReference>
<dbReference type="SUPFAM" id="SSF48264">
    <property type="entry name" value="Cytochrome P450"/>
    <property type="match status" value="1"/>
</dbReference>